<evidence type="ECO:0000313" key="2">
    <source>
        <dbReference type="EMBL" id="ACM10868.1"/>
    </source>
</evidence>
<organism evidence="2 3">
    <name type="scientific">Bacillus cereus (strain Q1)</name>
    <dbReference type="NCBI Taxonomy" id="361100"/>
    <lineage>
        <taxon>Bacteria</taxon>
        <taxon>Bacillati</taxon>
        <taxon>Bacillota</taxon>
        <taxon>Bacilli</taxon>
        <taxon>Bacillales</taxon>
        <taxon>Bacillaceae</taxon>
        <taxon>Bacillus</taxon>
        <taxon>Bacillus cereus group</taxon>
    </lineage>
</organism>
<dbReference type="EMBL" id="CP000227">
    <property type="protein sequence ID" value="ACM10868.1"/>
    <property type="molecule type" value="Genomic_DNA"/>
</dbReference>
<dbReference type="HOGENOM" id="CLU_2663221_0_0_9"/>
<dbReference type="Proteomes" id="UP000000441">
    <property type="component" value="Chromosome"/>
</dbReference>
<keyword evidence="1" id="KW-0732">Signal</keyword>
<evidence type="ECO:0008006" key="4">
    <source>
        <dbReference type="Google" id="ProtNLM"/>
    </source>
</evidence>
<protein>
    <recommendedName>
        <fullName evidence="4">Group-specific protein</fullName>
    </recommendedName>
</protein>
<dbReference type="AlphaFoldDB" id="B9J1Q5"/>
<evidence type="ECO:0000256" key="1">
    <source>
        <dbReference type="SAM" id="SignalP"/>
    </source>
</evidence>
<accession>B9J1Q5</accession>
<gene>
    <name evidence="2" type="ordered locus">BCQ_0396</name>
</gene>
<feature type="chain" id="PRO_5002884273" description="Group-specific protein" evidence="1">
    <location>
        <begin position="25"/>
        <end position="89"/>
    </location>
</feature>
<feature type="signal peptide" evidence="1">
    <location>
        <begin position="1"/>
        <end position="24"/>
    </location>
</feature>
<proteinExistence type="predicted"/>
<sequence length="89" mass="10357">MKMKFRYIVFVCMSIALVAGTSFSMELKEKNIVEEHPPYNSPSKLLVEEHPPYNSPSKLLVEEHPPYNSPSKLSREKYQLYNNQNNVLI</sequence>
<evidence type="ECO:0000313" key="3">
    <source>
        <dbReference type="Proteomes" id="UP000000441"/>
    </source>
</evidence>
<reference evidence="2 3" key="1">
    <citation type="journal article" date="2009" name="J. Bacteriol.">
        <title>Complete genome sequence of the extremophilic Bacillus cereus strain Q1 with industrial applications.</title>
        <authorList>
            <person name="Xiong Z."/>
            <person name="Jiang Y."/>
            <person name="Qi D."/>
            <person name="Lu H."/>
            <person name="Yang F."/>
            <person name="Yang J."/>
            <person name="Chen L."/>
            <person name="Sun L."/>
            <person name="Xu X."/>
            <person name="Xue Y."/>
            <person name="Zhu Y."/>
            <person name="Jin Q."/>
        </authorList>
    </citation>
    <scope>NUCLEOTIDE SEQUENCE [LARGE SCALE GENOMIC DNA]</scope>
    <source>
        <strain evidence="2 3">Q1</strain>
    </source>
</reference>
<dbReference type="KEGG" id="bcq:BCQ_0396"/>
<name>B9J1Q5_BACCQ</name>